<dbReference type="PANTHER" id="PTHR24260:SF147">
    <property type="entry name" value="EG:BACR7A4.3 PROTEIN-RELATED"/>
    <property type="match status" value="1"/>
</dbReference>
<dbReference type="FunFam" id="2.40.10.10:FF:000028">
    <property type="entry name" value="Serine protease easter"/>
    <property type="match status" value="1"/>
</dbReference>
<dbReference type="InterPro" id="IPR001314">
    <property type="entry name" value="Peptidase_S1A"/>
</dbReference>
<name>A0AAV8W6C8_9CUCU</name>
<dbReference type="InterPro" id="IPR043504">
    <property type="entry name" value="Peptidase_S1_PA_chymotrypsin"/>
</dbReference>
<evidence type="ECO:0000256" key="2">
    <source>
        <dbReference type="ARBA" id="ARBA00023157"/>
    </source>
</evidence>
<evidence type="ECO:0000256" key="4">
    <source>
        <dbReference type="ARBA" id="ARBA00024195"/>
    </source>
</evidence>
<dbReference type="Proteomes" id="UP001159042">
    <property type="component" value="Unassembled WGS sequence"/>
</dbReference>
<dbReference type="InterPro" id="IPR051333">
    <property type="entry name" value="CLIP_Serine_Protease"/>
</dbReference>
<dbReference type="EMBL" id="JANEYG010000008">
    <property type="protein sequence ID" value="KAJ8921900.1"/>
    <property type="molecule type" value="Genomic_DNA"/>
</dbReference>
<keyword evidence="1" id="KW-0732">Signal</keyword>
<evidence type="ECO:0000313" key="6">
    <source>
        <dbReference type="EMBL" id="KAJ8921900.1"/>
    </source>
</evidence>
<dbReference type="InterPro" id="IPR018114">
    <property type="entry name" value="TRYPSIN_HIS"/>
</dbReference>
<keyword evidence="7" id="KW-1185">Reference proteome</keyword>
<reference evidence="6 7" key="1">
    <citation type="journal article" date="2023" name="Insect Mol. Biol.">
        <title>Genome sequencing provides insights into the evolution of gene families encoding plant cell wall-degrading enzymes in longhorned beetles.</title>
        <authorList>
            <person name="Shin N.R."/>
            <person name="Okamura Y."/>
            <person name="Kirsch R."/>
            <person name="Pauchet Y."/>
        </authorList>
    </citation>
    <scope>NUCLEOTIDE SEQUENCE [LARGE SCALE GENOMIC DNA]</scope>
    <source>
        <strain evidence="6">EAD_L_NR</strain>
    </source>
</reference>
<keyword evidence="3" id="KW-0325">Glycoprotein</keyword>
<accession>A0AAV8W6C8</accession>
<proteinExistence type="inferred from homology"/>
<dbReference type="PRINTS" id="PR00722">
    <property type="entry name" value="CHYMOTRYPSIN"/>
</dbReference>
<dbReference type="SUPFAM" id="SSF50494">
    <property type="entry name" value="Trypsin-like serine proteases"/>
    <property type="match status" value="2"/>
</dbReference>
<evidence type="ECO:0000259" key="5">
    <source>
        <dbReference type="PROSITE" id="PS50240"/>
    </source>
</evidence>
<dbReference type="SMART" id="SM00020">
    <property type="entry name" value="Tryp_SPc"/>
    <property type="match status" value="1"/>
</dbReference>
<sequence>MWNKNYNGATSTKLKQNAAAQTITNPGELSKKICFHYFPPYNLPGVGISGGSESLPKEYPHMAAVGYETEEGTEWKCGGSLISKKFVLTAAHCTNDNGNLPKLVRLGDLDLAKDKDDARPQNFSIVKVIPHPLYHPPEKYHDIALLELDREGDSGGPLQGYRFISGEVQPLADDLSNESSGGLPELVQDSEEINLTNTTDESVTLEPVENFGELSKKICLHYHPPYDYEGRFIIGGSESLSREFPHMAAIGYETKEGVQWKCGGSLISKKFVLTAGHCISHKG</sequence>
<evidence type="ECO:0000313" key="7">
    <source>
        <dbReference type="Proteomes" id="UP001159042"/>
    </source>
</evidence>
<dbReference type="InterPro" id="IPR009003">
    <property type="entry name" value="Peptidase_S1_PA"/>
</dbReference>
<dbReference type="AlphaFoldDB" id="A0AAV8W6C8"/>
<gene>
    <name evidence="6" type="ORF">NQ315_008533</name>
</gene>
<protein>
    <recommendedName>
        <fullName evidence="5">Peptidase S1 domain-containing protein</fullName>
    </recommendedName>
</protein>
<evidence type="ECO:0000256" key="1">
    <source>
        <dbReference type="ARBA" id="ARBA00022729"/>
    </source>
</evidence>
<dbReference type="GO" id="GO:0006508">
    <property type="term" value="P:proteolysis"/>
    <property type="evidence" value="ECO:0007669"/>
    <property type="project" value="InterPro"/>
</dbReference>
<dbReference type="Gene3D" id="2.40.10.10">
    <property type="entry name" value="Trypsin-like serine proteases"/>
    <property type="match status" value="3"/>
</dbReference>
<dbReference type="GO" id="GO:0004252">
    <property type="term" value="F:serine-type endopeptidase activity"/>
    <property type="evidence" value="ECO:0007669"/>
    <property type="project" value="InterPro"/>
</dbReference>
<dbReference type="Pfam" id="PF00089">
    <property type="entry name" value="Trypsin"/>
    <property type="match status" value="2"/>
</dbReference>
<keyword evidence="2" id="KW-1015">Disulfide bond</keyword>
<comment type="caution">
    <text evidence="6">The sequence shown here is derived from an EMBL/GenBank/DDBJ whole genome shotgun (WGS) entry which is preliminary data.</text>
</comment>
<dbReference type="PROSITE" id="PS50240">
    <property type="entry name" value="TRYPSIN_DOM"/>
    <property type="match status" value="1"/>
</dbReference>
<evidence type="ECO:0000256" key="3">
    <source>
        <dbReference type="ARBA" id="ARBA00023180"/>
    </source>
</evidence>
<comment type="similarity">
    <text evidence="4">Belongs to the peptidase S1 family. CLIP subfamily.</text>
</comment>
<dbReference type="InterPro" id="IPR001254">
    <property type="entry name" value="Trypsin_dom"/>
</dbReference>
<organism evidence="6 7">
    <name type="scientific">Exocentrus adspersus</name>
    <dbReference type="NCBI Taxonomy" id="1586481"/>
    <lineage>
        <taxon>Eukaryota</taxon>
        <taxon>Metazoa</taxon>
        <taxon>Ecdysozoa</taxon>
        <taxon>Arthropoda</taxon>
        <taxon>Hexapoda</taxon>
        <taxon>Insecta</taxon>
        <taxon>Pterygota</taxon>
        <taxon>Neoptera</taxon>
        <taxon>Endopterygota</taxon>
        <taxon>Coleoptera</taxon>
        <taxon>Polyphaga</taxon>
        <taxon>Cucujiformia</taxon>
        <taxon>Chrysomeloidea</taxon>
        <taxon>Cerambycidae</taxon>
        <taxon>Lamiinae</taxon>
        <taxon>Acanthocinini</taxon>
        <taxon>Exocentrus</taxon>
    </lineage>
</organism>
<dbReference type="PANTHER" id="PTHR24260">
    <property type="match status" value="1"/>
</dbReference>
<dbReference type="PROSITE" id="PS00134">
    <property type="entry name" value="TRYPSIN_HIS"/>
    <property type="match status" value="2"/>
</dbReference>
<feature type="domain" description="Peptidase S1" evidence="5">
    <location>
        <begin position="48"/>
        <end position="283"/>
    </location>
</feature>